<keyword evidence="4 9" id="KW-0812">Transmembrane</keyword>
<evidence type="ECO:0000256" key="4">
    <source>
        <dbReference type="ARBA" id="ARBA00022692"/>
    </source>
</evidence>
<keyword evidence="5 9" id="KW-1133">Transmembrane helix</keyword>
<feature type="domain" description="OmpA-like" evidence="10">
    <location>
        <begin position="130"/>
        <end position="250"/>
    </location>
</feature>
<comment type="subcellular location">
    <subcellularLocation>
        <location evidence="1">Cell membrane</location>
        <topology evidence="1">Single-pass membrane protein</topology>
    </subcellularLocation>
</comment>
<protein>
    <submittedName>
        <fullName evidence="11">Flagellar motor protein MotD</fullName>
    </submittedName>
</protein>
<sequence length="272" mass="29899">MPRRRRKPADDHHENHERWLVSYADFITLLFAFFVVMYSLSSVNEGKYRVLSDSLLSAFRSVTVNQASEQVVVPPIVVPGRPQPPVSNTRREPGSGAGSEVEPIRRMAESIRRVLEPLTRSGQVNVSEGAHGITVEVNANVLFSGGDAALDEAGREPLLAVAEVFAGSEFPVTIEGHTDDRPISTPRFPSNWELSAARASAVVRLFEAAGVEAARLSAIGYADQRPITENLTEEGRARNRRVTIRLDAMYNDPPPRAPSTIRPNDPMRAILP</sequence>
<evidence type="ECO:0000256" key="8">
    <source>
        <dbReference type="SAM" id="MobiDB-lite"/>
    </source>
</evidence>
<keyword evidence="11" id="KW-0966">Cell projection</keyword>
<name>A0A2I6S8J2_9RHOO</name>
<feature type="region of interest" description="Disordered" evidence="8">
    <location>
        <begin position="249"/>
        <end position="272"/>
    </location>
</feature>
<keyword evidence="11" id="KW-0282">Flagellum</keyword>
<evidence type="ECO:0000259" key="10">
    <source>
        <dbReference type="PROSITE" id="PS51123"/>
    </source>
</evidence>
<evidence type="ECO:0000313" key="11">
    <source>
        <dbReference type="EMBL" id="AUN95562.1"/>
    </source>
</evidence>
<gene>
    <name evidence="11" type="ORF">C0099_11855</name>
</gene>
<dbReference type="Pfam" id="PF00691">
    <property type="entry name" value="OmpA"/>
    <property type="match status" value="1"/>
</dbReference>
<reference evidence="11 12" key="1">
    <citation type="submission" date="2018-01" db="EMBL/GenBank/DDBJ databases">
        <authorList>
            <person name="Fu G.-Y."/>
        </authorList>
    </citation>
    <scope>NUCLEOTIDE SEQUENCE [LARGE SCALE GENOMIC DNA]</scope>
    <source>
        <strain evidence="11 12">SY39</strain>
    </source>
</reference>
<proteinExistence type="inferred from homology"/>
<evidence type="ECO:0000313" key="12">
    <source>
        <dbReference type="Proteomes" id="UP000242205"/>
    </source>
</evidence>
<dbReference type="NCBIfam" id="NF006541">
    <property type="entry name" value="PRK09038.1"/>
    <property type="match status" value="1"/>
</dbReference>
<dbReference type="EMBL" id="CP025682">
    <property type="protein sequence ID" value="AUN95562.1"/>
    <property type="molecule type" value="Genomic_DNA"/>
</dbReference>
<keyword evidence="3" id="KW-1003">Cell membrane</keyword>
<dbReference type="CDD" id="cd07185">
    <property type="entry name" value="OmpA_C-like"/>
    <property type="match status" value="1"/>
</dbReference>
<evidence type="ECO:0000256" key="2">
    <source>
        <dbReference type="ARBA" id="ARBA00008914"/>
    </source>
</evidence>
<keyword evidence="11" id="KW-0969">Cilium</keyword>
<dbReference type="KEGG" id="atw:C0099_11855"/>
<dbReference type="PANTHER" id="PTHR30329:SF20">
    <property type="entry name" value="EXPORTED PROTEIN"/>
    <property type="match status" value="1"/>
</dbReference>
<dbReference type="AlphaFoldDB" id="A0A2I6S8J2"/>
<dbReference type="Proteomes" id="UP000242205">
    <property type="component" value="Chromosome"/>
</dbReference>
<dbReference type="GO" id="GO:0005886">
    <property type="term" value="C:plasma membrane"/>
    <property type="evidence" value="ECO:0007669"/>
    <property type="project" value="UniProtKB-SubCell"/>
</dbReference>
<organism evidence="11 12">
    <name type="scientific">Pseudazoarcus pumilus</name>
    <dbReference type="NCBI Taxonomy" id="2067960"/>
    <lineage>
        <taxon>Bacteria</taxon>
        <taxon>Pseudomonadati</taxon>
        <taxon>Pseudomonadota</taxon>
        <taxon>Betaproteobacteria</taxon>
        <taxon>Rhodocyclales</taxon>
        <taxon>Zoogloeaceae</taxon>
        <taxon>Pseudazoarcus</taxon>
    </lineage>
</organism>
<dbReference type="InterPro" id="IPR036737">
    <property type="entry name" value="OmpA-like_sf"/>
</dbReference>
<evidence type="ECO:0000256" key="1">
    <source>
        <dbReference type="ARBA" id="ARBA00004162"/>
    </source>
</evidence>
<dbReference type="InterPro" id="IPR006665">
    <property type="entry name" value="OmpA-like"/>
</dbReference>
<dbReference type="InterPro" id="IPR050330">
    <property type="entry name" value="Bact_OuterMem_StrucFunc"/>
</dbReference>
<dbReference type="RefSeq" id="WP_102247610.1">
    <property type="nucleotide sequence ID" value="NZ_CP025682.1"/>
</dbReference>
<dbReference type="Gene3D" id="3.30.1330.60">
    <property type="entry name" value="OmpA-like domain"/>
    <property type="match status" value="1"/>
</dbReference>
<evidence type="ECO:0000256" key="3">
    <source>
        <dbReference type="ARBA" id="ARBA00022475"/>
    </source>
</evidence>
<keyword evidence="6 7" id="KW-0472">Membrane</keyword>
<dbReference type="Pfam" id="PF13677">
    <property type="entry name" value="MotB_plug"/>
    <property type="match status" value="1"/>
</dbReference>
<evidence type="ECO:0000256" key="7">
    <source>
        <dbReference type="PROSITE-ProRule" id="PRU00473"/>
    </source>
</evidence>
<dbReference type="OrthoDB" id="9815217at2"/>
<feature type="transmembrane region" description="Helical" evidence="9">
    <location>
        <begin position="20"/>
        <end position="40"/>
    </location>
</feature>
<dbReference type="PANTHER" id="PTHR30329">
    <property type="entry name" value="STATOR ELEMENT OF FLAGELLAR MOTOR COMPLEX"/>
    <property type="match status" value="1"/>
</dbReference>
<comment type="similarity">
    <text evidence="2">Belongs to the MotB family.</text>
</comment>
<evidence type="ECO:0000256" key="5">
    <source>
        <dbReference type="ARBA" id="ARBA00022989"/>
    </source>
</evidence>
<evidence type="ECO:0000256" key="6">
    <source>
        <dbReference type="ARBA" id="ARBA00023136"/>
    </source>
</evidence>
<dbReference type="InterPro" id="IPR025713">
    <property type="entry name" value="MotB-like_N_dom"/>
</dbReference>
<keyword evidence="12" id="KW-1185">Reference proteome</keyword>
<dbReference type="PROSITE" id="PS51123">
    <property type="entry name" value="OMPA_2"/>
    <property type="match status" value="1"/>
</dbReference>
<accession>A0A2I6S8J2</accession>
<evidence type="ECO:0000256" key="9">
    <source>
        <dbReference type="SAM" id="Phobius"/>
    </source>
</evidence>
<dbReference type="SUPFAM" id="SSF103088">
    <property type="entry name" value="OmpA-like"/>
    <property type="match status" value="1"/>
</dbReference>
<feature type="region of interest" description="Disordered" evidence="8">
    <location>
        <begin position="79"/>
        <end position="103"/>
    </location>
</feature>